<protein>
    <submittedName>
        <fullName evidence="4">Uncharacterized protein</fullName>
    </submittedName>
</protein>
<dbReference type="PROSITE" id="PS50088">
    <property type="entry name" value="ANK_REPEAT"/>
    <property type="match status" value="1"/>
</dbReference>
<dbReference type="Pfam" id="PF13857">
    <property type="entry name" value="Ank_5"/>
    <property type="match status" value="1"/>
</dbReference>
<dbReference type="SUPFAM" id="SSF48403">
    <property type="entry name" value="Ankyrin repeat"/>
    <property type="match status" value="1"/>
</dbReference>
<reference evidence="4" key="3">
    <citation type="submission" date="2022-06" db="UniProtKB">
        <authorList>
            <consortium name="EnsemblPlants"/>
        </authorList>
    </citation>
    <scope>IDENTIFICATION</scope>
</reference>
<dbReference type="Proteomes" id="UP000015106">
    <property type="component" value="Chromosome 6"/>
</dbReference>
<dbReference type="InterPro" id="IPR036770">
    <property type="entry name" value="Ankyrin_rpt-contain_sf"/>
</dbReference>
<reference evidence="5" key="1">
    <citation type="journal article" date="2013" name="Nature">
        <title>Draft genome of the wheat A-genome progenitor Triticum urartu.</title>
        <authorList>
            <person name="Ling H.Q."/>
            <person name="Zhao S."/>
            <person name="Liu D."/>
            <person name="Wang J."/>
            <person name="Sun H."/>
            <person name="Zhang C."/>
            <person name="Fan H."/>
            <person name="Li D."/>
            <person name="Dong L."/>
            <person name="Tao Y."/>
            <person name="Gao C."/>
            <person name="Wu H."/>
            <person name="Li Y."/>
            <person name="Cui Y."/>
            <person name="Guo X."/>
            <person name="Zheng S."/>
            <person name="Wang B."/>
            <person name="Yu K."/>
            <person name="Liang Q."/>
            <person name="Yang W."/>
            <person name="Lou X."/>
            <person name="Chen J."/>
            <person name="Feng M."/>
            <person name="Jian J."/>
            <person name="Zhang X."/>
            <person name="Luo G."/>
            <person name="Jiang Y."/>
            <person name="Liu J."/>
            <person name="Wang Z."/>
            <person name="Sha Y."/>
            <person name="Zhang B."/>
            <person name="Wu H."/>
            <person name="Tang D."/>
            <person name="Shen Q."/>
            <person name="Xue P."/>
            <person name="Zou S."/>
            <person name="Wang X."/>
            <person name="Liu X."/>
            <person name="Wang F."/>
            <person name="Yang Y."/>
            <person name="An X."/>
            <person name="Dong Z."/>
            <person name="Zhang K."/>
            <person name="Zhang X."/>
            <person name="Luo M.C."/>
            <person name="Dvorak J."/>
            <person name="Tong Y."/>
            <person name="Wang J."/>
            <person name="Yang H."/>
            <person name="Li Z."/>
            <person name="Wang D."/>
            <person name="Zhang A."/>
            <person name="Wang J."/>
        </authorList>
    </citation>
    <scope>NUCLEOTIDE SEQUENCE</scope>
    <source>
        <strain evidence="5">cv. G1812</strain>
    </source>
</reference>
<evidence type="ECO:0000256" key="3">
    <source>
        <dbReference type="PROSITE-ProRule" id="PRU00023"/>
    </source>
</evidence>
<reference evidence="4" key="2">
    <citation type="submission" date="2018-03" db="EMBL/GenBank/DDBJ databases">
        <title>The Triticum urartu genome reveals the dynamic nature of wheat genome evolution.</title>
        <authorList>
            <person name="Ling H."/>
            <person name="Ma B."/>
            <person name="Shi X."/>
            <person name="Liu H."/>
            <person name="Dong L."/>
            <person name="Sun H."/>
            <person name="Cao Y."/>
            <person name="Gao Q."/>
            <person name="Zheng S."/>
            <person name="Li Y."/>
            <person name="Yu Y."/>
            <person name="Du H."/>
            <person name="Qi M."/>
            <person name="Li Y."/>
            <person name="Yu H."/>
            <person name="Cui Y."/>
            <person name="Wang N."/>
            <person name="Chen C."/>
            <person name="Wu H."/>
            <person name="Zhao Y."/>
            <person name="Zhang J."/>
            <person name="Li Y."/>
            <person name="Zhou W."/>
            <person name="Zhang B."/>
            <person name="Hu W."/>
            <person name="Eijk M."/>
            <person name="Tang J."/>
            <person name="Witsenboer H."/>
            <person name="Zhao S."/>
            <person name="Li Z."/>
            <person name="Zhang A."/>
            <person name="Wang D."/>
            <person name="Liang C."/>
        </authorList>
    </citation>
    <scope>NUCLEOTIDE SEQUENCE [LARGE SCALE GENOMIC DNA]</scope>
    <source>
        <strain evidence="4">cv. G1812</strain>
    </source>
</reference>
<dbReference type="GO" id="GO:0005886">
    <property type="term" value="C:plasma membrane"/>
    <property type="evidence" value="ECO:0007669"/>
    <property type="project" value="TreeGrafter"/>
</dbReference>
<evidence type="ECO:0000313" key="4">
    <source>
        <dbReference type="EnsemblPlants" id="TuG1812G0600004362.01.T01"/>
    </source>
</evidence>
<accession>A0A8R7QTX9</accession>
<evidence type="ECO:0000313" key="5">
    <source>
        <dbReference type="Proteomes" id="UP000015106"/>
    </source>
</evidence>
<dbReference type="AlphaFoldDB" id="A0A8R7QTX9"/>
<dbReference type="InterPro" id="IPR002110">
    <property type="entry name" value="Ankyrin_rpt"/>
</dbReference>
<dbReference type="PANTHER" id="PTHR24186">
    <property type="entry name" value="PROTEIN PHOSPHATASE 1 REGULATORY SUBUNIT"/>
    <property type="match status" value="1"/>
</dbReference>
<proteinExistence type="predicted"/>
<name>A0A8R7QTX9_TRIUA</name>
<keyword evidence="5" id="KW-1185">Reference proteome</keyword>
<organism evidence="4 5">
    <name type="scientific">Triticum urartu</name>
    <name type="common">Red wild einkorn</name>
    <name type="synonym">Crithodium urartu</name>
    <dbReference type="NCBI Taxonomy" id="4572"/>
    <lineage>
        <taxon>Eukaryota</taxon>
        <taxon>Viridiplantae</taxon>
        <taxon>Streptophyta</taxon>
        <taxon>Embryophyta</taxon>
        <taxon>Tracheophyta</taxon>
        <taxon>Spermatophyta</taxon>
        <taxon>Magnoliopsida</taxon>
        <taxon>Liliopsida</taxon>
        <taxon>Poales</taxon>
        <taxon>Poaceae</taxon>
        <taxon>BOP clade</taxon>
        <taxon>Pooideae</taxon>
        <taxon>Triticodae</taxon>
        <taxon>Triticeae</taxon>
        <taxon>Triticinae</taxon>
        <taxon>Triticum</taxon>
    </lineage>
</organism>
<evidence type="ECO:0000256" key="2">
    <source>
        <dbReference type="ARBA" id="ARBA00023043"/>
    </source>
</evidence>
<feature type="repeat" description="ANK" evidence="3">
    <location>
        <begin position="25"/>
        <end position="48"/>
    </location>
</feature>
<dbReference type="PANTHER" id="PTHR24186:SF45">
    <property type="entry name" value="PGG DOMAIN-CONTAINING PROTEIN"/>
    <property type="match status" value="1"/>
</dbReference>
<keyword evidence="2 3" id="KW-0040">ANK repeat</keyword>
<dbReference type="Gene3D" id="1.25.40.20">
    <property type="entry name" value="Ankyrin repeat-containing domain"/>
    <property type="match status" value="1"/>
</dbReference>
<dbReference type="Gramene" id="TuG1812G0600004362.01.T01">
    <property type="protein sequence ID" value="TuG1812G0600004362.01.T01"/>
    <property type="gene ID" value="TuG1812G0600004362.01"/>
</dbReference>
<keyword evidence="1" id="KW-0677">Repeat</keyword>
<sequence>MKIGTVNYVCRNIALSWILNMQDKDGNTALHLAVRKGSLRMFCFLIRNRQVQLNLINEEGKTPRDIVDYSLPEGIYKDRENDVQILKVLKCLGAERGIFHQGFLNEYDIDRAR</sequence>
<evidence type="ECO:0000256" key="1">
    <source>
        <dbReference type="ARBA" id="ARBA00022737"/>
    </source>
</evidence>
<dbReference type="PROSITE" id="PS50297">
    <property type="entry name" value="ANK_REP_REGION"/>
    <property type="match status" value="1"/>
</dbReference>
<dbReference type="EnsemblPlants" id="TuG1812G0600004362.01.T01">
    <property type="protein sequence ID" value="TuG1812G0600004362.01.T01"/>
    <property type="gene ID" value="TuG1812G0600004362.01"/>
</dbReference>